<name>A0A1W2DN53_KIBAR</name>
<accession>A0A1W2DN53</accession>
<reference evidence="2 3" key="1">
    <citation type="submission" date="2017-04" db="EMBL/GenBank/DDBJ databases">
        <authorList>
            <person name="Afonso C.L."/>
            <person name="Miller P.J."/>
            <person name="Scott M.A."/>
            <person name="Spackman E."/>
            <person name="Goraichik I."/>
            <person name="Dimitrov K.M."/>
            <person name="Suarez D.L."/>
            <person name="Swayne D.E."/>
        </authorList>
    </citation>
    <scope>NUCLEOTIDE SEQUENCE [LARGE SCALE GENOMIC DNA]</scope>
    <source>
        <strain evidence="2 3">DSM 43828</strain>
    </source>
</reference>
<dbReference type="AlphaFoldDB" id="A0A1W2DN53"/>
<evidence type="ECO:0000256" key="1">
    <source>
        <dbReference type="SAM" id="Coils"/>
    </source>
</evidence>
<evidence type="ECO:0000313" key="2">
    <source>
        <dbReference type="EMBL" id="SMC98925.1"/>
    </source>
</evidence>
<protein>
    <submittedName>
        <fullName evidence="2">Uncharacterized protein</fullName>
    </submittedName>
</protein>
<keyword evidence="1" id="KW-0175">Coiled coil</keyword>
<sequence>MRVAAVVNTLLVGLAATVSTYFKFKERSLNHQAFADTLETELRAAELRIGDYVGKSDDAVLEQLIARVESARAEHNLLERQLDQASEVTLPTLPEGGSER</sequence>
<gene>
    <name evidence="2" type="ORF">SAMN05661093_03609</name>
</gene>
<evidence type="ECO:0000313" key="3">
    <source>
        <dbReference type="Proteomes" id="UP000192674"/>
    </source>
</evidence>
<proteinExistence type="predicted"/>
<feature type="coiled-coil region" evidence="1">
    <location>
        <begin position="61"/>
        <end position="88"/>
    </location>
</feature>
<keyword evidence="3" id="KW-1185">Reference proteome</keyword>
<dbReference type="Proteomes" id="UP000192674">
    <property type="component" value="Unassembled WGS sequence"/>
</dbReference>
<dbReference type="EMBL" id="FWXV01000002">
    <property type="protein sequence ID" value="SMC98925.1"/>
    <property type="molecule type" value="Genomic_DNA"/>
</dbReference>
<organism evidence="2 3">
    <name type="scientific">Kibdelosporangium aridum</name>
    <dbReference type="NCBI Taxonomy" id="2030"/>
    <lineage>
        <taxon>Bacteria</taxon>
        <taxon>Bacillati</taxon>
        <taxon>Actinomycetota</taxon>
        <taxon>Actinomycetes</taxon>
        <taxon>Pseudonocardiales</taxon>
        <taxon>Pseudonocardiaceae</taxon>
        <taxon>Kibdelosporangium</taxon>
    </lineage>
</organism>